<evidence type="ECO:0000313" key="1">
    <source>
        <dbReference type="EMBL" id="MDN4465771.1"/>
    </source>
</evidence>
<comment type="caution">
    <text evidence="1">The sequence shown here is derived from an EMBL/GenBank/DDBJ whole genome shotgun (WGS) entry which is preliminary data.</text>
</comment>
<dbReference type="Proteomes" id="UP001172731">
    <property type="component" value="Unassembled WGS sequence"/>
</dbReference>
<feature type="non-terminal residue" evidence="1">
    <location>
        <position position="292"/>
    </location>
</feature>
<accession>A0ABT8FX36</accession>
<proteinExistence type="predicted"/>
<sequence length="292" mass="30903">MNIVSASTDGQFLSMIPALLGHTPTHSVVVIPFANGRTQGAMRIDLPDAAQIDAVARMATGAMCKVEGADAFAVAVYTNAPADAAIAERFTHYATVCGLRLMGAFYVTGNAWGTIGADTAPEPLPDTPAGLPTVEGDQHHGARLPDVDPADRDLMLAAMVRTDPADLDYARILDAAEHAATSDTLTDEDRAILAVTMTRPALRDVALVSWATDRFTGDRAADAQNEWENGAEYPQELAAIIWGDAPRPDSTRLTRALDVARRIAAAVPDEIKPGPLAVAAWLSWALGRSTHA</sequence>
<protein>
    <submittedName>
        <fullName evidence="1">DUF4192 domain-containing protein</fullName>
    </submittedName>
</protein>
<gene>
    <name evidence="1" type="ORF">KZC48_15420</name>
</gene>
<dbReference type="EMBL" id="JAHWXI010000044">
    <property type="protein sequence ID" value="MDN4465771.1"/>
    <property type="molecule type" value="Genomic_DNA"/>
</dbReference>
<dbReference type="RefSeq" id="WP_301135871.1">
    <property type="nucleotide sequence ID" value="NZ_JAHWXI010000044.1"/>
</dbReference>
<name>A0ABT8FX36_9MICO</name>
<dbReference type="InterPro" id="IPR025447">
    <property type="entry name" value="DUF4192"/>
</dbReference>
<keyword evidence="2" id="KW-1185">Reference proteome</keyword>
<organism evidence="1 2">
    <name type="scientific">Microbacterium aurantiacum</name>
    <dbReference type="NCBI Taxonomy" id="162393"/>
    <lineage>
        <taxon>Bacteria</taxon>
        <taxon>Bacillati</taxon>
        <taxon>Actinomycetota</taxon>
        <taxon>Actinomycetes</taxon>
        <taxon>Micrococcales</taxon>
        <taxon>Microbacteriaceae</taxon>
        <taxon>Microbacterium</taxon>
    </lineage>
</organism>
<evidence type="ECO:0000313" key="2">
    <source>
        <dbReference type="Proteomes" id="UP001172731"/>
    </source>
</evidence>
<dbReference type="Pfam" id="PF13830">
    <property type="entry name" value="DUF4192"/>
    <property type="match status" value="1"/>
</dbReference>
<reference evidence="1" key="1">
    <citation type="submission" date="2021-06" db="EMBL/GenBank/DDBJ databases">
        <title>Genome-based taxonomic framework of Microbacterium strains isolated from marine environment, the description of four new species and reclassification of four preexisting species.</title>
        <authorList>
            <person name="Lee S.D."/>
            <person name="Kim S.-M."/>
            <person name="Byeon Y.-S."/>
            <person name="Yang H.L."/>
            <person name="Kim I.S."/>
        </authorList>
    </citation>
    <scope>NUCLEOTIDE SEQUENCE</scope>
    <source>
        <strain evidence="1">KACC 20510</strain>
    </source>
</reference>